<dbReference type="RefSeq" id="WP_081146451.1">
    <property type="nucleotide sequence ID" value="NZ_LVYD01000024.1"/>
</dbReference>
<keyword evidence="2" id="KW-1185">Reference proteome</keyword>
<dbReference type="Proteomes" id="UP000192796">
    <property type="component" value="Unassembled WGS sequence"/>
</dbReference>
<evidence type="ECO:0000313" key="2">
    <source>
        <dbReference type="Proteomes" id="UP000192796"/>
    </source>
</evidence>
<dbReference type="EMBL" id="LVYD01000024">
    <property type="protein sequence ID" value="OQP65551.1"/>
    <property type="molecule type" value="Genomic_DNA"/>
</dbReference>
<evidence type="ECO:0000313" key="1">
    <source>
        <dbReference type="EMBL" id="OQP65551.1"/>
    </source>
</evidence>
<dbReference type="AlphaFoldDB" id="A0A1V9G4I2"/>
<comment type="caution">
    <text evidence="1">The sequence shown here is derived from an EMBL/GenBank/DDBJ whole genome shotgun (WGS) entry which is preliminary data.</text>
</comment>
<reference evidence="1 2" key="1">
    <citation type="submission" date="2016-03" db="EMBL/GenBank/DDBJ databases">
        <title>Niastella vici sp. nov., isolated from farmland soil.</title>
        <authorList>
            <person name="Chen L."/>
            <person name="Wang D."/>
            <person name="Yang S."/>
            <person name="Wang G."/>
        </authorList>
    </citation>
    <scope>NUCLEOTIDE SEQUENCE [LARGE SCALE GENOMIC DNA]</scope>
    <source>
        <strain evidence="1 2">DJ57</strain>
    </source>
</reference>
<protein>
    <submittedName>
        <fullName evidence="1">Uncharacterized protein</fullName>
    </submittedName>
</protein>
<organism evidence="1 2">
    <name type="scientific">Niastella vici</name>
    <dbReference type="NCBI Taxonomy" id="1703345"/>
    <lineage>
        <taxon>Bacteria</taxon>
        <taxon>Pseudomonadati</taxon>
        <taxon>Bacteroidota</taxon>
        <taxon>Chitinophagia</taxon>
        <taxon>Chitinophagales</taxon>
        <taxon>Chitinophagaceae</taxon>
        <taxon>Niastella</taxon>
    </lineage>
</organism>
<gene>
    <name evidence="1" type="ORF">A3860_17970</name>
</gene>
<sequence>MILKINAVSDKIEKEINVLVDHLHSEFGCVSTLSNEFPSNEICIALEVSMPANQTIFIPSTKKVRVFSINMKNQTLTLMYFPDSSEKNGGSENEQLMCQLTSKRNIHLHDLLMKSYEKLAECTDSSFDNDSWRSEEQEKLMDDIADALNIAEKDRL</sequence>
<proteinExistence type="predicted"/>
<name>A0A1V9G4I2_9BACT</name>
<accession>A0A1V9G4I2</accession>